<protein>
    <submittedName>
        <fullName evidence="4">Acyl_transf_3 domain-containing protein</fullName>
    </submittedName>
</protein>
<feature type="transmembrane region" description="Helical" evidence="1">
    <location>
        <begin position="43"/>
        <end position="64"/>
    </location>
</feature>
<dbReference type="Proteomes" id="UP000492821">
    <property type="component" value="Unassembled WGS sequence"/>
</dbReference>
<evidence type="ECO:0000259" key="2">
    <source>
        <dbReference type="Pfam" id="PF01757"/>
    </source>
</evidence>
<feature type="transmembrane region" description="Helical" evidence="1">
    <location>
        <begin position="101"/>
        <end position="120"/>
    </location>
</feature>
<dbReference type="Pfam" id="PF01757">
    <property type="entry name" value="Acyl_transf_3"/>
    <property type="match status" value="1"/>
</dbReference>
<dbReference type="GO" id="GO:0000271">
    <property type="term" value="P:polysaccharide biosynthetic process"/>
    <property type="evidence" value="ECO:0007669"/>
    <property type="project" value="TreeGrafter"/>
</dbReference>
<evidence type="ECO:0000313" key="3">
    <source>
        <dbReference type="Proteomes" id="UP000492821"/>
    </source>
</evidence>
<dbReference type="InterPro" id="IPR002656">
    <property type="entry name" value="Acyl_transf_3_dom"/>
</dbReference>
<sequence>MQFYAVAPFILAVIARSTRPILASSVLIGLSLAFQSFVPSPIWSFDCVISRIWQFLVGTIVFYMERSDDSNITKSRTSTTTFVSVVVLTVLLLAPKLSQDVIYEIAVRVMATLLTASIMYSSTSMDEVTSLKPVTRVLTLLGDASYSIYLVHWPMIRFAKYVEIFDSTG</sequence>
<dbReference type="GO" id="GO:0016747">
    <property type="term" value="F:acyltransferase activity, transferring groups other than amino-acyl groups"/>
    <property type="evidence" value="ECO:0007669"/>
    <property type="project" value="InterPro"/>
</dbReference>
<proteinExistence type="predicted"/>
<name>A0A7E4VXS7_PANRE</name>
<evidence type="ECO:0000256" key="1">
    <source>
        <dbReference type="SAM" id="Phobius"/>
    </source>
</evidence>
<keyword evidence="1" id="KW-0472">Membrane</keyword>
<dbReference type="InterPro" id="IPR050879">
    <property type="entry name" value="Acyltransferase_3"/>
</dbReference>
<organism evidence="3 4">
    <name type="scientific">Panagrellus redivivus</name>
    <name type="common">Microworm</name>
    <dbReference type="NCBI Taxonomy" id="6233"/>
    <lineage>
        <taxon>Eukaryota</taxon>
        <taxon>Metazoa</taxon>
        <taxon>Ecdysozoa</taxon>
        <taxon>Nematoda</taxon>
        <taxon>Chromadorea</taxon>
        <taxon>Rhabditida</taxon>
        <taxon>Tylenchina</taxon>
        <taxon>Panagrolaimomorpha</taxon>
        <taxon>Panagrolaimoidea</taxon>
        <taxon>Panagrolaimidae</taxon>
        <taxon>Panagrellus</taxon>
    </lineage>
</organism>
<evidence type="ECO:0000313" key="4">
    <source>
        <dbReference type="WBParaSite" id="Pan_g4709.t1"/>
    </source>
</evidence>
<keyword evidence="1" id="KW-1133">Transmembrane helix</keyword>
<dbReference type="WBParaSite" id="Pan_g4709.t1">
    <property type="protein sequence ID" value="Pan_g4709.t1"/>
    <property type="gene ID" value="Pan_g4709"/>
</dbReference>
<reference evidence="4" key="2">
    <citation type="submission" date="2020-10" db="UniProtKB">
        <authorList>
            <consortium name="WormBaseParasite"/>
        </authorList>
    </citation>
    <scope>IDENTIFICATION</scope>
</reference>
<dbReference type="GO" id="GO:0016020">
    <property type="term" value="C:membrane"/>
    <property type="evidence" value="ECO:0007669"/>
    <property type="project" value="TreeGrafter"/>
</dbReference>
<dbReference type="PANTHER" id="PTHR23028:SF53">
    <property type="entry name" value="ACYL_TRANSF_3 DOMAIN-CONTAINING PROTEIN"/>
    <property type="match status" value="1"/>
</dbReference>
<feature type="transmembrane region" description="Helical" evidence="1">
    <location>
        <begin position="76"/>
        <end position="95"/>
    </location>
</feature>
<keyword evidence="1" id="KW-0812">Transmembrane</keyword>
<dbReference type="AlphaFoldDB" id="A0A7E4VXS7"/>
<dbReference type="PANTHER" id="PTHR23028">
    <property type="entry name" value="ACETYLTRANSFERASE"/>
    <property type="match status" value="1"/>
</dbReference>
<feature type="domain" description="Acyltransferase 3" evidence="2">
    <location>
        <begin position="1"/>
        <end position="161"/>
    </location>
</feature>
<accession>A0A7E4VXS7</accession>
<reference evidence="3" key="1">
    <citation type="journal article" date="2013" name="Genetics">
        <title>The draft genome and transcriptome of Panagrellus redivivus are shaped by the harsh demands of a free-living lifestyle.</title>
        <authorList>
            <person name="Srinivasan J."/>
            <person name="Dillman A.R."/>
            <person name="Macchietto M.G."/>
            <person name="Heikkinen L."/>
            <person name="Lakso M."/>
            <person name="Fracchia K.M."/>
            <person name="Antoshechkin I."/>
            <person name="Mortazavi A."/>
            <person name="Wong G."/>
            <person name="Sternberg P.W."/>
        </authorList>
    </citation>
    <scope>NUCLEOTIDE SEQUENCE [LARGE SCALE GENOMIC DNA]</scope>
    <source>
        <strain evidence="3">MT8872</strain>
    </source>
</reference>
<keyword evidence="3" id="KW-1185">Reference proteome</keyword>